<name>A0A0G3WK46_9BACT</name>
<dbReference type="PANTHER" id="PTHR33602:SF1">
    <property type="entry name" value="REGULATORY PROTEIN RECX FAMILY PROTEIN"/>
    <property type="match status" value="1"/>
</dbReference>
<dbReference type="EMBL" id="CP009498">
    <property type="protein sequence ID" value="AKL97874.1"/>
    <property type="molecule type" value="Genomic_DNA"/>
</dbReference>
<dbReference type="Pfam" id="PF21981">
    <property type="entry name" value="RecX_HTH3"/>
    <property type="match status" value="1"/>
</dbReference>
<keyword evidence="4 5" id="KW-0963">Cytoplasm</keyword>
<protein>
    <recommendedName>
        <fullName evidence="3 5">Regulatory protein RecX</fullName>
    </recommendedName>
</protein>
<evidence type="ECO:0000256" key="4">
    <source>
        <dbReference type="ARBA" id="ARBA00022490"/>
    </source>
</evidence>
<feature type="domain" description="RecX third three-helical" evidence="7">
    <location>
        <begin position="153"/>
        <end position="200"/>
    </location>
</feature>
<feature type="domain" description="RecX second three-helical" evidence="6">
    <location>
        <begin position="107"/>
        <end position="147"/>
    </location>
</feature>
<dbReference type="InterPro" id="IPR003783">
    <property type="entry name" value="Regulatory_RecX"/>
</dbReference>
<evidence type="ECO:0000259" key="7">
    <source>
        <dbReference type="Pfam" id="PF21981"/>
    </source>
</evidence>
<evidence type="ECO:0000259" key="8">
    <source>
        <dbReference type="Pfam" id="PF21982"/>
    </source>
</evidence>
<keyword evidence="10" id="KW-1185">Reference proteome</keyword>
<dbReference type="HAMAP" id="MF_01114">
    <property type="entry name" value="RecX"/>
    <property type="match status" value="1"/>
</dbReference>
<proteinExistence type="inferred from homology"/>
<gene>
    <name evidence="5 9" type="primary">recX</name>
    <name evidence="9" type="ORF">Epro_0495</name>
</gene>
<dbReference type="STRING" id="1408281.Epro_0495"/>
<dbReference type="PANTHER" id="PTHR33602">
    <property type="entry name" value="REGULATORY PROTEIN RECX FAMILY PROTEIN"/>
    <property type="match status" value="1"/>
</dbReference>
<dbReference type="Gene3D" id="1.10.10.10">
    <property type="entry name" value="Winged helix-like DNA-binding domain superfamily/Winged helix DNA-binding domain"/>
    <property type="match status" value="2"/>
</dbReference>
<dbReference type="KEGG" id="epo:Epro_0495"/>
<evidence type="ECO:0000313" key="9">
    <source>
        <dbReference type="EMBL" id="AKL97874.1"/>
    </source>
</evidence>
<dbReference type="GO" id="GO:0005737">
    <property type="term" value="C:cytoplasm"/>
    <property type="evidence" value="ECO:0007669"/>
    <property type="project" value="UniProtKB-SubCell"/>
</dbReference>
<dbReference type="Pfam" id="PF02631">
    <property type="entry name" value="RecX_HTH2"/>
    <property type="match status" value="1"/>
</dbReference>
<dbReference type="InterPro" id="IPR053925">
    <property type="entry name" value="RecX_HTH_3rd"/>
</dbReference>
<accession>A0A0G3WK46</accession>
<reference evidence="9 10" key="1">
    <citation type="submission" date="2014-09" db="EMBL/GenBank/DDBJ databases">
        <title>Complete genome sequence of Endomicrobium proavitum.</title>
        <authorList>
            <person name="Zheng H."/>
        </authorList>
    </citation>
    <scope>NUCLEOTIDE SEQUENCE [LARGE SCALE GENOMIC DNA]</scope>
    <source>
        <strain evidence="9 10">Rsa215</strain>
    </source>
</reference>
<comment type="similarity">
    <text evidence="2 5">Belongs to the RecX family.</text>
</comment>
<evidence type="ECO:0000256" key="3">
    <source>
        <dbReference type="ARBA" id="ARBA00018111"/>
    </source>
</evidence>
<dbReference type="AlphaFoldDB" id="A0A0G3WK46"/>
<dbReference type="Pfam" id="PF21982">
    <property type="entry name" value="RecX_HTH1"/>
    <property type="match status" value="1"/>
</dbReference>
<dbReference type="InterPro" id="IPR053926">
    <property type="entry name" value="RecX_HTH_1st"/>
</dbReference>
<evidence type="ECO:0000256" key="5">
    <source>
        <dbReference type="HAMAP-Rule" id="MF_01114"/>
    </source>
</evidence>
<evidence type="ECO:0000259" key="6">
    <source>
        <dbReference type="Pfam" id="PF02631"/>
    </source>
</evidence>
<sequence length="209" mass="23876">MKIEKLEKVPTRKEIFKLSFDSGENVILSADIIVKFSLNNGVVISKETYKEVLAADKAYRVTYDALNLISRSSYSSKTLCDKLLQKGYELENAKAAVARLKELGYINDDKYALEYTKYLLSKGKGEFAIKAALAEKGASKEQISNALELTKTEEEPFERIIKIMKTRFKNFDAKDQNEIRRAASFFLRRGFTSQDIAKALREYKNIIIE</sequence>
<comment type="subcellular location">
    <subcellularLocation>
        <location evidence="1 5">Cytoplasm</location>
    </subcellularLocation>
</comment>
<evidence type="ECO:0000256" key="2">
    <source>
        <dbReference type="ARBA" id="ARBA00009695"/>
    </source>
</evidence>
<feature type="domain" description="RecX first three-helical" evidence="8">
    <location>
        <begin position="65"/>
        <end position="100"/>
    </location>
</feature>
<dbReference type="InterPro" id="IPR036388">
    <property type="entry name" value="WH-like_DNA-bd_sf"/>
</dbReference>
<evidence type="ECO:0000256" key="1">
    <source>
        <dbReference type="ARBA" id="ARBA00004496"/>
    </source>
</evidence>
<evidence type="ECO:0000313" key="10">
    <source>
        <dbReference type="Proteomes" id="UP000035337"/>
    </source>
</evidence>
<organism evidence="9 10">
    <name type="scientific">Endomicrobium proavitum</name>
    <dbReference type="NCBI Taxonomy" id="1408281"/>
    <lineage>
        <taxon>Bacteria</taxon>
        <taxon>Pseudomonadati</taxon>
        <taxon>Elusimicrobiota</taxon>
        <taxon>Endomicrobiia</taxon>
        <taxon>Endomicrobiales</taxon>
        <taxon>Endomicrobiaceae</taxon>
        <taxon>Endomicrobium</taxon>
    </lineage>
</organism>
<dbReference type="Proteomes" id="UP000035337">
    <property type="component" value="Chromosome"/>
</dbReference>
<dbReference type="OrthoDB" id="1734100at2"/>
<dbReference type="RefSeq" id="WP_052570293.1">
    <property type="nucleotide sequence ID" value="NZ_CP009498.1"/>
</dbReference>
<dbReference type="GO" id="GO:0006282">
    <property type="term" value="P:regulation of DNA repair"/>
    <property type="evidence" value="ECO:0007669"/>
    <property type="project" value="UniProtKB-UniRule"/>
</dbReference>
<dbReference type="InterPro" id="IPR053924">
    <property type="entry name" value="RecX_HTH_2nd"/>
</dbReference>
<comment type="function">
    <text evidence="5">Modulates RecA activity.</text>
</comment>